<accession>A0ABD2HF10</accession>
<feature type="compositionally biased region" description="Low complexity" evidence="1">
    <location>
        <begin position="298"/>
        <end position="310"/>
    </location>
</feature>
<sequence length="655" mass="69526">MPKSDTWPGGVAMEPSSHLDSAGSWDSVISMISGYSEDSMEHLTAEERACIMYLEETIEALEVQEDSGFSNDEPEAGLQADTTSHMRVNDISSFNTDESGGALTNGDKAGHHILQTPEPASSPAFDRKDLNTSMNLMTQLNPPDTESVTDSKIHSELCISTDEDGKLKIVPSDSLSTGAPETDAGVIPPPSAFMDEPFKPPQPQKVNYLPPPAGIHNHQPGGTVDLEELRRRATEKRSSQRSPPNNEPPNNEPPNNEPPNNEPPNNEPPNNEPPNNEPPNNEPPNNEPPNNEPPNSPPELSLPAVSSGPPLSLPPLSLPPLSLPPLSPPPLSLPPLSPPPLSPPPLSLPPLSLPPLSLPPLSLPPLSPPPEAAEPRSPPAVAPRPKKLPSNIILKSHKTGYDGSSGASVSTNSDRHLSDPQRVRIEALRKLGLLPAEADSGPALSPLLSPRTRKSWAPPPSPNTPPLTPSYIRVHSPPPASAPLQSPAAEPTAAPSTAAEVLPVPAAFSDSLSAVNTPPRTPPALVKHLTPPKAFKSASLERSLPGLSSYMASQESNKAGGDQSPSQLRNNRPRPASLGSGKEFIGAQGNGLHPGRVISKEPDLRRSLQAHNAFQHTGSAQKLPRSQGISVLICPRSENEEDRRDALKKLGLIRD</sequence>
<feature type="region of interest" description="Disordered" evidence="1">
    <location>
        <begin position="1"/>
        <end position="22"/>
    </location>
</feature>
<gene>
    <name evidence="2" type="ORF">OYC64_000774</name>
</gene>
<feature type="compositionally biased region" description="Basic and acidic residues" evidence="1">
    <location>
        <begin position="227"/>
        <end position="238"/>
    </location>
</feature>
<feature type="compositionally biased region" description="Pro residues" evidence="1">
    <location>
        <begin position="457"/>
        <end position="468"/>
    </location>
</feature>
<dbReference type="Pfam" id="PF15385">
    <property type="entry name" value="SARG"/>
    <property type="match status" value="2"/>
</dbReference>
<reference evidence="2 3" key="1">
    <citation type="journal article" date="2022" name="G3 (Bethesda)">
        <title>Evaluating Illumina-, Nanopore-, and PacBio-based genome assembly strategies with the bald notothen, Trematomus borchgrevinki.</title>
        <authorList>
            <person name="Rayamajhi N."/>
            <person name="Cheng C.C."/>
            <person name="Catchen J.M."/>
        </authorList>
    </citation>
    <scope>NUCLEOTIDE SEQUENCE [LARGE SCALE GENOMIC DNA]</scope>
    <source>
        <strain evidence="2">AGRC-2024</strain>
    </source>
</reference>
<feature type="compositionally biased region" description="Pro residues" evidence="1">
    <location>
        <begin position="245"/>
        <end position="297"/>
    </location>
</feature>
<feature type="compositionally biased region" description="Pro residues" evidence="1">
    <location>
        <begin position="311"/>
        <end position="382"/>
    </location>
</feature>
<name>A0ABD2HF10_PAGBO</name>
<evidence type="ECO:0000313" key="3">
    <source>
        <dbReference type="Proteomes" id="UP001619887"/>
    </source>
</evidence>
<dbReference type="PANTHER" id="PTHR21555">
    <property type="entry name" value="SPECIFICALLY ANDROGEN-REGULATED GENE PROTEIN"/>
    <property type="match status" value="1"/>
</dbReference>
<proteinExistence type="predicted"/>
<dbReference type="InterPro" id="IPR026152">
    <property type="entry name" value="SARG"/>
</dbReference>
<dbReference type="Proteomes" id="UP001619887">
    <property type="component" value="Unassembled WGS sequence"/>
</dbReference>
<comment type="caution">
    <text evidence="2">The sequence shown here is derived from an EMBL/GenBank/DDBJ whole genome shotgun (WGS) entry which is preliminary data.</text>
</comment>
<evidence type="ECO:0000313" key="2">
    <source>
        <dbReference type="EMBL" id="KAL3064588.1"/>
    </source>
</evidence>
<feature type="compositionally biased region" description="Polar residues" evidence="1">
    <location>
        <begin position="609"/>
        <end position="620"/>
    </location>
</feature>
<feature type="region of interest" description="Disordered" evidence="1">
    <location>
        <begin position="163"/>
        <end position="498"/>
    </location>
</feature>
<feature type="compositionally biased region" description="Pro residues" evidence="1">
    <location>
        <begin position="199"/>
        <end position="213"/>
    </location>
</feature>
<dbReference type="AlphaFoldDB" id="A0ABD2HF10"/>
<evidence type="ECO:0000256" key="1">
    <source>
        <dbReference type="SAM" id="MobiDB-lite"/>
    </source>
</evidence>
<feature type="compositionally biased region" description="Polar residues" evidence="1">
    <location>
        <begin position="550"/>
        <end position="570"/>
    </location>
</feature>
<keyword evidence="3" id="KW-1185">Reference proteome</keyword>
<protein>
    <recommendedName>
        <fullName evidence="4">Specifically androgen-regulated gene protein</fullName>
    </recommendedName>
</protein>
<feature type="compositionally biased region" description="Low complexity" evidence="1">
    <location>
        <begin position="482"/>
        <end position="498"/>
    </location>
</feature>
<feature type="region of interest" description="Disordered" evidence="1">
    <location>
        <begin position="511"/>
        <end position="627"/>
    </location>
</feature>
<feature type="compositionally biased region" description="Basic and acidic residues" evidence="1">
    <location>
        <begin position="413"/>
        <end position="429"/>
    </location>
</feature>
<evidence type="ECO:0008006" key="4">
    <source>
        <dbReference type="Google" id="ProtNLM"/>
    </source>
</evidence>
<reference evidence="2 3" key="2">
    <citation type="journal article" date="2024" name="G3 (Bethesda)">
        <title>The genome of the cryopelagic Antarctic bald notothen, Trematomus borchgrevinki.</title>
        <authorList>
            <person name="Rayamajhi N."/>
            <person name="Rivera-Colon A.G."/>
            <person name="Minhas B.F."/>
            <person name="Cheng C.C."/>
            <person name="Catchen J.M."/>
        </authorList>
    </citation>
    <scope>NUCLEOTIDE SEQUENCE [LARGE SCALE GENOMIC DNA]</scope>
    <source>
        <strain evidence="2">AGRC-2024</strain>
    </source>
</reference>
<dbReference type="PANTHER" id="PTHR21555:SF0">
    <property type="entry name" value="SPECIFICALLY ANDROGEN-REGULATED GENE PROTEIN"/>
    <property type="match status" value="1"/>
</dbReference>
<dbReference type="EMBL" id="JBIYXZ010002070">
    <property type="protein sequence ID" value="KAL3064588.1"/>
    <property type="molecule type" value="Genomic_DNA"/>
</dbReference>
<organism evidence="2 3">
    <name type="scientific">Pagothenia borchgrevinki</name>
    <name type="common">Bald rockcod</name>
    <name type="synonym">Trematomus borchgrevinki</name>
    <dbReference type="NCBI Taxonomy" id="8213"/>
    <lineage>
        <taxon>Eukaryota</taxon>
        <taxon>Metazoa</taxon>
        <taxon>Chordata</taxon>
        <taxon>Craniata</taxon>
        <taxon>Vertebrata</taxon>
        <taxon>Euteleostomi</taxon>
        <taxon>Actinopterygii</taxon>
        <taxon>Neopterygii</taxon>
        <taxon>Teleostei</taxon>
        <taxon>Neoteleostei</taxon>
        <taxon>Acanthomorphata</taxon>
        <taxon>Eupercaria</taxon>
        <taxon>Perciformes</taxon>
        <taxon>Notothenioidei</taxon>
        <taxon>Nototheniidae</taxon>
        <taxon>Pagothenia</taxon>
    </lineage>
</organism>